<dbReference type="SUPFAM" id="SSF53901">
    <property type="entry name" value="Thiolase-like"/>
    <property type="match status" value="2"/>
</dbReference>
<keyword evidence="6" id="KW-0997">Cell inner membrane</keyword>
<evidence type="ECO:0000313" key="16">
    <source>
        <dbReference type="EMBL" id="UXI66181.1"/>
    </source>
</evidence>
<accession>A0ABY6B9G9</accession>
<keyword evidence="8" id="KW-0812">Transmembrane</keyword>
<proteinExistence type="inferred from homology"/>
<dbReference type="EMBL" id="CP104694">
    <property type="protein sequence ID" value="UXI66181.1"/>
    <property type="molecule type" value="Genomic_DNA"/>
</dbReference>
<dbReference type="InterPro" id="IPR000794">
    <property type="entry name" value="Beta-ketoacyl_synthase"/>
</dbReference>
<keyword evidence="5" id="KW-1003">Cell membrane</keyword>
<keyword evidence="10" id="KW-0472">Membrane</keyword>
<evidence type="ECO:0000259" key="15">
    <source>
        <dbReference type="PROSITE" id="PS52004"/>
    </source>
</evidence>
<comment type="pathway">
    <text evidence="2">Lipid metabolism.</text>
</comment>
<comment type="subcellular location">
    <subcellularLocation>
        <location evidence="1">Cell inner membrane</location>
    </subcellularLocation>
</comment>
<evidence type="ECO:0000256" key="5">
    <source>
        <dbReference type="ARBA" id="ARBA00022475"/>
    </source>
</evidence>
<keyword evidence="9" id="KW-1133">Transmembrane helix</keyword>
<dbReference type="PANTHER" id="PTHR11712">
    <property type="entry name" value="POLYKETIDE SYNTHASE-RELATED"/>
    <property type="match status" value="1"/>
</dbReference>
<evidence type="ECO:0000256" key="8">
    <source>
        <dbReference type="ARBA" id="ARBA00022692"/>
    </source>
</evidence>
<dbReference type="PROSITE" id="PS52004">
    <property type="entry name" value="KS3_2"/>
    <property type="match status" value="1"/>
</dbReference>
<keyword evidence="7 14" id="KW-0808">Transferase</keyword>
<evidence type="ECO:0000256" key="4">
    <source>
        <dbReference type="ARBA" id="ARBA00022458"/>
    </source>
</evidence>
<evidence type="ECO:0000256" key="2">
    <source>
        <dbReference type="ARBA" id="ARBA00005189"/>
    </source>
</evidence>
<dbReference type="SMART" id="SM00825">
    <property type="entry name" value="PKS_KS"/>
    <property type="match status" value="1"/>
</dbReference>
<evidence type="ECO:0000256" key="9">
    <source>
        <dbReference type="ARBA" id="ARBA00022989"/>
    </source>
</evidence>
<evidence type="ECO:0000313" key="17">
    <source>
        <dbReference type="Proteomes" id="UP001064632"/>
    </source>
</evidence>
<dbReference type="RefSeq" id="WP_261693165.1">
    <property type="nucleotide sequence ID" value="NZ_CP104694.1"/>
</dbReference>
<dbReference type="Pfam" id="PF02801">
    <property type="entry name" value="Ketoacyl-synt_C"/>
    <property type="match status" value="1"/>
</dbReference>
<name>A0ABY6B9G9_9GAMM</name>
<dbReference type="InterPro" id="IPR020841">
    <property type="entry name" value="PKS_Beta-ketoAc_synthase_dom"/>
</dbReference>
<dbReference type="NCBIfam" id="NF005589">
    <property type="entry name" value="PRK07314.1"/>
    <property type="match status" value="1"/>
</dbReference>
<evidence type="ECO:0000256" key="14">
    <source>
        <dbReference type="RuleBase" id="RU003694"/>
    </source>
</evidence>
<keyword evidence="4" id="KW-0536">Nodulation</keyword>
<evidence type="ECO:0000256" key="6">
    <source>
        <dbReference type="ARBA" id="ARBA00022519"/>
    </source>
</evidence>
<keyword evidence="17" id="KW-1185">Reference proteome</keyword>
<evidence type="ECO:0000256" key="7">
    <source>
        <dbReference type="ARBA" id="ARBA00022679"/>
    </source>
</evidence>
<organism evidence="16 17">
    <name type="scientific">Tahibacter amnicola</name>
    <dbReference type="NCBI Taxonomy" id="2976241"/>
    <lineage>
        <taxon>Bacteria</taxon>
        <taxon>Pseudomonadati</taxon>
        <taxon>Pseudomonadota</taxon>
        <taxon>Gammaproteobacteria</taxon>
        <taxon>Lysobacterales</taxon>
        <taxon>Rhodanobacteraceae</taxon>
        <taxon>Tahibacter</taxon>
    </lineage>
</organism>
<dbReference type="InterPro" id="IPR016039">
    <property type="entry name" value="Thiolase-like"/>
</dbReference>
<evidence type="ECO:0000256" key="12">
    <source>
        <dbReference type="ARBA" id="ARBA00039445"/>
    </source>
</evidence>
<dbReference type="Pfam" id="PF00109">
    <property type="entry name" value="ketoacyl-synt"/>
    <property type="match status" value="1"/>
</dbReference>
<dbReference type="CDD" id="cd00834">
    <property type="entry name" value="KAS_I_II"/>
    <property type="match status" value="1"/>
</dbReference>
<evidence type="ECO:0000256" key="13">
    <source>
        <dbReference type="ARBA" id="ARBA00041756"/>
    </source>
</evidence>
<evidence type="ECO:0000256" key="3">
    <source>
        <dbReference type="ARBA" id="ARBA00008467"/>
    </source>
</evidence>
<dbReference type="PANTHER" id="PTHR11712:SF352">
    <property type="entry name" value="3-OXOACYL-[ACYL-CARRIER-PROTEIN] SYNTHASE"/>
    <property type="match status" value="1"/>
</dbReference>
<comment type="function">
    <text evidence="11">Proposed to synthesize NOD factor fatty acyl chain. Involved in the synthesis of a highly unsaturated fatty acid moiety, which forms part of a lipo-oligosaccharide that is responsible for host specificity.</text>
</comment>
<protein>
    <recommendedName>
        <fullName evidence="12">Nodulation protein E</fullName>
    </recommendedName>
    <alternativeName>
        <fullName evidence="13">Host-specificity of nodulation protein B</fullName>
    </alternativeName>
</protein>
<sequence>MRKVFITGMGAITPLGPDLPASFNRLMTGEGAIGEAPAAVKQWLPDAIAARIDDSFDERLGRQERTLDRATKFALLAAREAMADATLSLTEEEKDRAGVFSGIGMGGAATLDQIYERFYKRLHRVDGETGNPTVVHPFTVPTAMANASVAWLSILGGMRGPTQTYSVACSSSAVALGEAYRAIKHGYAEVIVVVGTEAMLLPGPFVAWNALRVMASRAQDNIAASCRPFSRDRCGFVLGEGAAALVLESEERVRRDGRRCYAEFSGYGMSSDASHITMPSTDGQIRAIRRALDDARCAPESIGYINAHGTATDAGDISETNAIKQVFGDHAHRLAVSSTKSMHGHLIGGAGALEFAIAVKALERGCVPPTAYLTDVDPRCDLDYVPQHGRECAGLSAVISNSFAFGGTNVSLVARAPTH</sequence>
<comment type="similarity">
    <text evidence="3 14">Belongs to the thiolase-like superfamily. Beta-ketoacyl-ACP synthases family.</text>
</comment>
<evidence type="ECO:0000256" key="1">
    <source>
        <dbReference type="ARBA" id="ARBA00004533"/>
    </source>
</evidence>
<reference evidence="16" key="1">
    <citation type="submission" date="2022-09" db="EMBL/GenBank/DDBJ databases">
        <title>Tahibacter sp. nov., isolated from a fresh water.</title>
        <authorList>
            <person name="Baek J.H."/>
            <person name="Lee J.K."/>
            <person name="Kim J.M."/>
            <person name="Jeon C.O."/>
        </authorList>
    </citation>
    <scope>NUCLEOTIDE SEQUENCE</scope>
    <source>
        <strain evidence="16">W38</strain>
    </source>
</reference>
<evidence type="ECO:0000256" key="11">
    <source>
        <dbReference type="ARBA" id="ARBA00037576"/>
    </source>
</evidence>
<dbReference type="Proteomes" id="UP001064632">
    <property type="component" value="Chromosome"/>
</dbReference>
<dbReference type="InterPro" id="IPR014030">
    <property type="entry name" value="Ketoacyl_synth_N"/>
</dbReference>
<dbReference type="InterPro" id="IPR014031">
    <property type="entry name" value="Ketoacyl_synth_C"/>
</dbReference>
<dbReference type="Gene3D" id="3.40.47.10">
    <property type="match status" value="1"/>
</dbReference>
<evidence type="ECO:0000256" key="10">
    <source>
        <dbReference type="ARBA" id="ARBA00023136"/>
    </source>
</evidence>
<gene>
    <name evidence="16" type="ORF">N4264_15640</name>
</gene>
<feature type="domain" description="Ketosynthase family 3 (KS3)" evidence="15">
    <location>
        <begin position="1"/>
        <end position="416"/>
    </location>
</feature>